<evidence type="ECO:0000313" key="2">
    <source>
        <dbReference type="Proteomes" id="UP000234767"/>
    </source>
</evidence>
<sequence>MWQNEMELYRLSVQTSILNTQFTLRLLTRNAASLIFLNPYTRSSENGGKWFITGSDTRYSGLNLNQDKATKPQTVQIVRNRFTWCFSTLENRSL</sequence>
<name>A0A2I1XES0_NEISI</name>
<evidence type="ECO:0000313" key="1">
    <source>
        <dbReference type="EMBL" id="PLA41136.1"/>
    </source>
</evidence>
<gene>
    <name evidence="1" type="ORF">CYK00_00600</name>
</gene>
<organism evidence="1 2">
    <name type="scientific">Neisseria sicca</name>
    <dbReference type="NCBI Taxonomy" id="490"/>
    <lineage>
        <taxon>Bacteria</taxon>
        <taxon>Pseudomonadati</taxon>
        <taxon>Pseudomonadota</taxon>
        <taxon>Betaproteobacteria</taxon>
        <taxon>Neisseriales</taxon>
        <taxon>Neisseriaceae</taxon>
        <taxon>Neisseria</taxon>
    </lineage>
</organism>
<dbReference type="AlphaFoldDB" id="A0A2I1XES0"/>
<protein>
    <submittedName>
        <fullName evidence="1">Uncharacterized protein</fullName>
    </submittedName>
</protein>
<dbReference type="EMBL" id="PKJO01000001">
    <property type="protein sequence ID" value="PLA41136.1"/>
    <property type="molecule type" value="Genomic_DNA"/>
</dbReference>
<reference evidence="1 2" key="1">
    <citation type="submission" date="2017-12" db="EMBL/GenBank/DDBJ databases">
        <title>Phylogenetic diversity of female urinary microbiome.</title>
        <authorList>
            <person name="Thomas-White K."/>
            <person name="Wolfe A.J."/>
        </authorList>
    </citation>
    <scope>NUCLEOTIDE SEQUENCE [LARGE SCALE GENOMIC DNA]</scope>
    <source>
        <strain evidence="1 2">UMB0321</strain>
    </source>
</reference>
<proteinExistence type="predicted"/>
<accession>A0A2I1XES0</accession>
<dbReference type="Proteomes" id="UP000234767">
    <property type="component" value="Unassembled WGS sequence"/>
</dbReference>
<comment type="caution">
    <text evidence="1">The sequence shown here is derived from an EMBL/GenBank/DDBJ whole genome shotgun (WGS) entry which is preliminary data.</text>
</comment>